<evidence type="ECO:0000313" key="2">
    <source>
        <dbReference type="Proteomes" id="UP000390335"/>
    </source>
</evidence>
<sequence length="69" mass="7845">MDRWFDSSQELIACGKLTPRKLMHHFADGRVSILEAAVTRVPKIITVENVECEIILTKLQIAENKQVLP</sequence>
<name>A0ABQ0ZE22_9HYPH</name>
<gene>
    <name evidence="1" type="ORF">RsS93_63770</name>
</gene>
<reference evidence="1 2" key="1">
    <citation type="journal article" date="2020" name="Genome Biol. Evol.">
        <title>Rhizobium dioscoreae sp. nov., a plant growth-promoting bacterium isolated from yam (Dioscorea species).</title>
        <authorList>
            <person name="Ouyabe M."/>
            <person name="Tanaka N."/>
            <person name="Shiwa Y."/>
            <person name="Fujita N."/>
            <person name="Kikuno H."/>
            <person name="Babil P."/>
            <person name="Shiwachi H."/>
        </authorList>
    </citation>
    <scope>NUCLEOTIDE SEQUENCE [LARGE SCALE GENOMIC DNA]</scope>
    <source>
        <strain evidence="1 2">S-93</strain>
    </source>
</reference>
<organism evidence="1 2">
    <name type="scientific">Rhizobium dioscoreae</name>
    <dbReference type="NCBI Taxonomy" id="2653122"/>
    <lineage>
        <taxon>Bacteria</taxon>
        <taxon>Pseudomonadati</taxon>
        <taxon>Pseudomonadota</taxon>
        <taxon>Alphaproteobacteria</taxon>
        <taxon>Hyphomicrobiales</taxon>
        <taxon>Rhizobiaceae</taxon>
        <taxon>Rhizobium/Agrobacterium group</taxon>
        <taxon>Rhizobium</taxon>
    </lineage>
</organism>
<keyword evidence="2" id="KW-1185">Reference proteome</keyword>
<evidence type="ECO:0000313" key="1">
    <source>
        <dbReference type="EMBL" id="GES53763.1"/>
    </source>
</evidence>
<accession>A0ABQ0ZE22</accession>
<protein>
    <submittedName>
        <fullName evidence="1">Uncharacterized protein</fullName>
    </submittedName>
</protein>
<proteinExistence type="predicted"/>
<dbReference type="Proteomes" id="UP000390335">
    <property type="component" value="Unassembled WGS sequence"/>
</dbReference>
<dbReference type="EMBL" id="BLAJ01000029">
    <property type="protein sequence ID" value="GES53763.1"/>
    <property type="molecule type" value="Genomic_DNA"/>
</dbReference>
<comment type="caution">
    <text evidence="1">The sequence shown here is derived from an EMBL/GenBank/DDBJ whole genome shotgun (WGS) entry which is preliminary data.</text>
</comment>